<dbReference type="PANTHER" id="PTHR47634:SF9">
    <property type="entry name" value="PROTEIN KINASE DOMAIN-CONTAINING PROTEIN-RELATED"/>
    <property type="match status" value="1"/>
</dbReference>
<dbReference type="GO" id="GO:0005634">
    <property type="term" value="C:nucleus"/>
    <property type="evidence" value="ECO:0007669"/>
    <property type="project" value="TreeGrafter"/>
</dbReference>
<proteinExistence type="predicted"/>
<organism evidence="10 11">
    <name type="scientific">Mycena pura</name>
    <dbReference type="NCBI Taxonomy" id="153505"/>
    <lineage>
        <taxon>Eukaryota</taxon>
        <taxon>Fungi</taxon>
        <taxon>Dikarya</taxon>
        <taxon>Basidiomycota</taxon>
        <taxon>Agaricomycotina</taxon>
        <taxon>Agaricomycetes</taxon>
        <taxon>Agaricomycetidae</taxon>
        <taxon>Agaricales</taxon>
        <taxon>Marasmiineae</taxon>
        <taxon>Mycenaceae</taxon>
        <taxon>Mycena</taxon>
    </lineage>
</organism>
<dbReference type="GO" id="GO:0005737">
    <property type="term" value="C:cytoplasm"/>
    <property type="evidence" value="ECO:0007669"/>
    <property type="project" value="TreeGrafter"/>
</dbReference>
<evidence type="ECO:0000256" key="5">
    <source>
        <dbReference type="ARBA" id="ARBA00022777"/>
    </source>
</evidence>
<dbReference type="Proteomes" id="UP001219525">
    <property type="component" value="Unassembled WGS sequence"/>
</dbReference>
<evidence type="ECO:0000256" key="8">
    <source>
        <dbReference type="ARBA" id="ARBA00048679"/>
    </source>
</evidence>
<dbReference type="GO" id="GO:0050684">
    <property type="term" value="P:regulation of mRNA processing"/>
    <property type="evidence" value="ECO:0007669"/>
    <property type="project" value="TreeGrafter"/>
</dbReference>
<comment type="catalytic activity">
    <reaction evidence="7">
        <text>L-threonyl-[protein] + ATP = O-phospho-L-threonyl-[protein] + ADP + H(+)</text>
        <dbReference type="Rhea" id="RHEA:46608"/>
        <dbReference type="Rhea" id="RHEA-COMP:11060"/>
        <dbReference type="Rhea" id="RHEA-COMP:11605"/>
        <dbReference type="ChEBI" id="CHEBI:15378"/>
        <dbReference type="ChEBI" id="CHEBI:30013"/>
        <dbReference type="ChEBI" id="CHEBI:30616"/>
        <dbReference type="ChEBI" id="CHEBI:61977"/>
        <dbReference type="ChEBI" id="CHEBI:456216"/>
        <dbReference type="EC" id="2.7.11.1"/>
    </reaction>
</comment>
<keyword evidence="2" id="KW-0723">Serine/threonine-protein kinase</keyword>
<dbReference type="SUPFAM" id="SSF56112">
    <property type="entry name" value="Protein kinase-like (PK-like)"/>
    <property type="match status" value="1"/>
</dbReference>
<dbReference type="InterPro" id="IPR051334">
    <property type="entry name" value="SRPK"/>
</dbReference>
<dbReference type="EMBL" id="JARJCW010000006">
    <property type="protein sequence ID" value="KAJ7223264.1"/>
    <property type="molecule type" value="Genomic_DNA"/>
</dbReference>
<dbReference type="Gene3D" id="3.30.200.20">
    <property type="entry name" value="Phosphorylase Kinase, domain 1"/>
    <property type="match status" value="1"/>
</dbReference>
<evidence type="ECO:0000259" key="9">
    <source>
        <dbReference type="PROSITE" id="PS50011"/>
    </source>
</evidence>
<keyword evidence="11" id="KW-1185">Reference proteome</keyword>
<comment type="catalytic activity">
    <reaction evidence="8">
        <text>L-seryl-[protein] + ATP = O-phospho-L-seryl-[protein] + ADP + H(+)</text>
        <dbReference type="Rhea" id="RHEA:17989"/>
        <dbReference type="Rhea" id="RHEA-COMP:9863"/>
        <dbReference type="Rhea" id="RHEA-COMP:11604"/>
        <dbReference type="ChEBI" id="CHEBI:15378"/>
        <dbReference type="ChEBI" id="CHEBI:29999"/>
        <dbReference type="ChEBI" id="CHEBI:30616"/>
        <dbReference type="ChEBI" id="CHEBI:83421"/>
        <dbReference type="ChEBI" id="CHEBI:456216"/>
        <dbReference type="EC" id="2.7.11.1"/>
    </reaction>
</comment>
<evidence type="ECO:0000256" key="3">
    <source>
        <dbReference type="ARBA" id="ARBA00022679"/>
    </source>
</evidence>
<evidence type="ECO:0000313" key="10">
    <source>
        <dbReference type="EMBL" id="KAJ7223264.1"/>
    </source>
</evidence>
<evidence type="ECO:0000256" key="2">
    <source>
        <dbReference type="ARBA" id="ARBA00022527"/>
    </source>
</evidence>
<dbReference type="PROSITE" id="PS50011">
    <property type="entry name" value="PROTEIN_KINASE_DOM"/>
    <property type="match status" value="1"/>
</dbReference>
<sequence length="164" mass="18273">MSTEFEGFLFDDPEGYETISSYTLGGLCPIQLGCELSAGSPPRYRVIAKLGYSAYQGAYSTVWLARDRVEKRNVALKIVEARTSCSNELNMLQRLKAPDTVEPRVVQLLDAFEHTSPNGLHQVLVLEPVHPFDSLSCHAFRPVITRDALRQIIDALAFIHSHGI</sequence>
<keyword evidence="5" id="KW-0418">Kinase</keyword>
<dbReference type="PANTHER" id="PTHR47634">
    <property type="entry name" value="PROTEIN KINASE DOMAIN-CONTAINING PROTEIN-RELATED"/>
    <property type="match status" value="1"/>
</dbReference>
<dbReference type="GO" id="GO:0005524">
    <property type="term" value="F:ATP binding"/>
    <property type="evidence" value="ECO:0007669"/>
    <property type="project" value="UniProtKB-KW"/>
</dbReference>
<evidence type="ECO:0000256" key="4">
    <source>
        <dbReference type="ARBA" id="ARBA00022741"/>
    </source>
</evidence>
<dbReference type="EC" id="2.7.11.1" evidence="1"/>
<keyword evidence="6" id="KW-0067">ATP-binding</keyword>
<feature type="domain" description="Protein kinase" evidence="9">
    <location>
        <begin position="48"/>
        <end position="164"/>
    </location>
</feature>
<evidence type="ECO:0000256" key="1">
    <source>
        <dbReference type="ARBA" id="ARBA00012513"/>
    </source>
</evidence>
<protein>
    <recommendedName>
        <fullName evidence="1">non-specific serine/threonine protein kinase</fullName>
        <ecNumber evidence="1">2.7.11.1</ecNumber>
    </recommendedName>
</protein>
<comment type="caution">
    <text evidence="10">The sequence shown here is derived from an EMBL/GenBank/DDBJ whole genome shotgun (WGS) entry which is preliminary data.</text>
</comment>
<keyword evidence="3" id="KW-0808">Transferase</keyword>
<evidence type="ECO:0000313" key="11">
    <source>
        <dbReference type="Proteomes" id="UP001219525"/>
    </source>
</evidence>
<reference evidence="10" key="1">
    <citation type="submission" date="2023-03" db="EMBL/GenBank/DDBJ databases">
        <title>Massive genome expansion in bonnet fungi (Mycena s.s.) driven by repeated elements and novel gene families across ecological guilds.</title>
        <authorList>
            <consortium name="Lawrence Berkeley National Laboratory"/>
            <person name="Harder C.B."/>
            <person name="Miyauchi S."/>
            <person name="Viragh M."/>
            <person name="Kuo A."/>
            <person name="Thoen E."/>
            <person name="Andreopoulos B."/>
            <person name="Lu D."/>
            <person name="Skrede I."/>
            <person name="Drula E."/>
            <person name="Henrissat B."/>
            <person name="Morin E."/>
            <person name="Kohler A."/>
            <person name="Barry K."/>
            <person name="LaButti K."/>
            <person name="Morin E."/>
            <person name="Salamov A."/>
            <person name="Lipzen A."/>
            <person name="Mereny Z."/>
            <person name="Hegedus B."/>
            <person name="Baldrian P."/>
            <person name="Stursova M."/>
            <person name="Weitz H."/>
            <person name="Taylor A."/>
            <person name="Grigoriev I.V."/>
            <person name="Nagy L.G."/>
            <person name="Martin F."/>
            <person name="Kauserud H."/>
        </authorList>
    </citation>
    <scope>NUCLEOTIDE SEQUENCE</scope>
    <source>
        <strain evidence="10">9144</strain>
    </source>
</reference>
<dbReference type="InterPro" id="IPR011009">
    <property type="entry name" value="Kinase-like_dom_sf"/>
</dbReference>
<dbReference type="GO" id="GO:0004674">
    <property type="term" value="F:protein serine/threonine kinase activity"/>
    <property type="evidence" value="ECO:0007669"/>
    <property type="project" value="UniProtKB-KW"/>
</dbReference>
<dbReference type="InterPro" id="IPR000719">
    <property type="entry name" value="Prot_kinase_dom"/>
</dbReference>
<dbReference type="AlphaFoldDB" id="A0AAD7E121"/>
<evidence type="ECO:0000256" key="7">
    <source>
        <dbReference type="ARBA" id="ARBA00047899"/>
    </source>
</evidence>
<dbReference type="Pfam" id="PF00069">
    <property type="entry name" value="Pkinase"/>
    <property type="match status" value="1"/>
</dbReference>
<accession>A0AAD7E121</accession>
<dbReference type="GO" id="GO:0000245">
    <property type="term" value="P:spliceosomal complex assembly"/>
    <property type="evidence" value="ECO:0007669"/>
    <property type="project" value="TreeGrafter"/>
</dbReference>
<dbReference type="Gene3D" id="1.10.510.10">
    <property type="entry name" value="Transferase(Phosphotransferase) domain 1"/>
    <property type="match status" value="1"/>
</dbReference>
<gene>
    <name evidence="10" type="ORF">GGX14DRAFT_351645</name>
</gene>
<evidence type="ECO:0000256" key="6">
    <source>
        <dbReference type="ARBA" id="ARBA00022840"/>
    </source>
</evidence>
<name>A0AAD7E121_9AGAR</name>
<keyword evidence="4" id="KW-0547">Nucleotide-binding</keyword>